<name>A0A1R3FVA2_COCAP</name>
<dbReference type="EMBL" id="AWWV01016382">
    <property type="protein sequence ID" value="OMO49779.1"/>
    <property type="molecule type" value="Genomic_DNA"/>
</dbReference>
<dbReference type="AlphaFoldDB" id="A0A1R3FVA2"/>
<reference evidence="1 2" key="1">
    <citation type="submission" date="2013-09" db="EMBL/GenBank/DDBJ databases">
        <title>Corchorus capsularis genome sequencing.</title>
        <authorList>
            <person name="Alam M."/>
            <person name="Haque M.S."/>
            <person name="Islam M.S."/>
            <person name="Emdad E.M."/>
            <person name="Islam M.M."/>
            <person name="Ahmed B."/>
            <person name="Halim A."/>
            <person name="Hossen Q.M.M."/>
            <person name="Hossain M.Z."/>
            <person name="Ahmed R."/>
            <person name="Khan M.M."/>
            <person name="Islam R."/>
            <person name="Rashid M.M."/>
            <person name="Khan S.A."/>
            <person name="Rahman M.S."/>
            <person name="Alam M."/>
        </authorList>
    </citation>
    <scope>NUCLEOTIDE SEQUENCE [LARGE SCALE GENOMIC DNA]</scope>
    <source>
        <strain evidence="2">cv. CVL-1</strain>
        <tissue evidence="1">Whole seedling</tissue>
    </source>
</reference>
<proteinExistence type="predicted"/>
<organism evidence="1 2">
    <name type="scientific">Corchorus capsularis</name>
    <name type="common">Jute</name>
    <dbReference type="NCBI Taxonomy" id="210143"/>
    <lineage>
        <taxon>Eukaryota</taxon>
        <taxon>Viridiplantae</taxon>
        <taxon>Streptophyta</taxon>
        <taxon>Embryophyta</taxon>
        <taxon>Tracheophyta</taxon>
        <taxon>Spermatophyta</taxon>
        <taxon>Magnoliopsida</taxon>
        <taxon>eudicotyledons</taxon>
        <taxon>Gunneridae</taxon>
        <taxon>Pentapetalae</taxon>
        <taxon>rosids</taxon>
        <taxon>malvids</taxon>
        <taxon>Malvales</taxon>
        <taxon>Malvaceae</taxon>
        <taxon>Grewioideae</taxon>
        <taxon>Apeibeae</taxon>
        <taxon>Corchorus</taxon>
    </lineage>
</organism>
<evidence type="ECO:0000313" key="1">
    <source>
        <dbReference type="EMBL" id="OMO49779.1"/>
    </source>
</evidence>
<comment type="caution">
    <text evidence="1">The sequence shown here is derived from an EMBL/GenBank/DDBJ whole genome shotgun (WGS) entry which is preliminary data.</text>
</comment>
<protein>
    <submittedName>
        <fullName evidence="1">Uncharacterized protein</fullName>
    </submittedName>
</protein>
<dbReference type="Proteomes" id="UP000188268">
    <property type="component" value="Unassembled WGS sequence"/>
</dbReference>
<accession>A0A1R3FVA2</accession>
<keyword evidence="2" id="KW-1185">Reference proteome</keyword>
<gene>
    <name evidence="1" type="ORF">CCACVL1_30814</name>
</gene>
<evidence type="ECO:0000313" key="2">
    <source>
        <dbReference type="Proteomes" id="UP000188268"/>
    </source>
</evidence>
<dbReference type="Gramene" id="OMO49779">
    <property type="protein sequence ID" value="OMO49779"/>
    <property type="gene ID" value="CCACVL1_30814"/>
</dbReference>
<sequence>MDSCRRNMDASASLQSMLKLKAPLKLCSM</sequence>